<keyword evidence="2" id="KW-1185">Reference proteome</keyword>
<proteinExistence type="predicted"/>
<gene>
    <name evidence="1" type="ORF">CBR_g19502</name>
</gene>
<dbReference type="Gramene" id="GBG74989">
    <property type="protein sequence ID" value="GBG74989"/>
    <property type="gene ID" value="CBR_g19502"/>
</dbReference>
<reference evidence="1 2" key="1">
    <citation type="journal article" date="2018" name="Cell">
        <title>The Chara Genome: Secondary Complexity and Implications for Plant Terrestrialization.</title>
        <authorList>
            <person name="Nishiyama T."/>
            <person name="Sakayama H."/>
            <person name="Vries J.D."/>
            <person name="Buschmann H."/>
            <person name="Saint-Marcoux D."/>
            <person name="Ullrich K.K."/>
            <person name="Haas F.B."/>
            <person name="Vanderstraeten L."/>
            <person name="Becker D."/>
            <person name="Lang D."/>
            <person name="Vosolsobe S."/>
            <person name="Rombauts S."/>
            <person name="Wilhelmsson P.K.I."/>
            <person name="Janitza P."/>
            <person name="Kern R."/>
            <person name="Heyl A."/>
            <person name="Rumpler F."/>
            <person name="Villalobos L.I.A.C."/>
            <person name="Clay J.M."/>
            <person name="Skokan R."/>
            <person name="Toyoda A."/>
            <person name="Suzuki Y."/>
            <person name="Kagoshima H."/>
            <person name="Schijlen E."/>
            <person name="Tajeshwar N."/>
            <person name="Catarino B."/>
            <person name="Hetherington A.J."/>
            <person name="Saltykova A."/>
            <person name="Bonnot C."/>
            <person name="Breuninger H."/>
            <person name="Symeonidi A."/>
            <person name="Radhakrishnan G.V."/>
            <person name="Van Nieuwerburgh F."/>
            <person name="Deforce D."/>
            <person name="Chang C."/>
            <person name="Karol K.G."/>
            <person name="Hedrich R."/>
            <person name="Ulvskov P."/>
            <person name="Glockner G."/>
            <person name="Delwiche C.F."/>
            <person name="Petrasek J."/>
            <person name="Van de Peer Y."/>
            <person name="Friml J."/>
            <person name="Beilby M."/>
            <person name="Dolan L."/>
            <person name="Kohara Y."/>
            <person name="Sugano S."/>
            <person name="Fujiyama A."/>
            <person name="Delaux P.-M."/>
            <person name="Quint M."/>
            <person name="TheiBen G."/>
            <person name="Hagemann M."/>
            <person name="Harholt J."/>
            <person name="Dunand C."/>
            <person name="Zachgo S."/>
            <person name="Langdale J."/>
            <person name="Maumus F."/>
            <person name="Straeten D.V.D."/>
            <person name="Gould S.B."/>
            <person name="Rensing S.A."/>
        </authorList>
    </citation>
    <scope>NUCLEOTIDE SEQUENCE [LARGE SCALE GENOMIC DNA]</scope>
    <source>
        <strain evidence="1 2">S276</strain>
    </source>
</reference>
<protein>
    <submittedName>
        <fullName evidence="1">Uncharacterized protein</fullName>
    </submittedName>
</protein>
<accession>A0A388KY55</accession>
<sequence>MEAPVGGPRCPCPVASAIPHTSLGGQYTSASVAGCIVVVPVCLGTADGGIAPTALVAGDGGARHTLSFAGCVVVVVAESALGFGAGAESVVAATVPVVEFARTGTVDVVGAAIVVAAALAAGDSVIGIVVAAVCGLRSGAVVNVVGGGGSVGDVDPLAVGFGASGLVVGASIVSASCVGVGVGPAGVRGFVDAPVALLLGVAPRPYLCPNTGNDPAELASCLFSRVEVAHVGHHGGMATASGWCTPGSAVGCSAEAAVGAFQLVVAAPPVAATAVAVRGSPLLSPPHLVPWVANGAVIWPVLALGCEVDLEGTLGPFAVAGSGSPIRSELCNCYCPPVA</sequence>
<organism evidence="1 2">
    <name type="scientific">Chara braunii</name>
    <name type="common">Braun's stonewort</name>
    <dbReference type="NCBI Taxonomy" id="69332"/>
    <lineage>
        <taxon>Eukaryota</taxon>
        <taxon>Viridiplantae</taxon>
        <taxon>Streptophyta</taxon>
        <taxon>Charophyceae</taxon>
        <taxon>Charales</taxon>
        <taxon>Characeae</taxon>
        <taxon>Chara</taxon>
    </lineage>
</organism>
<dbReference type="AlphaFoldDB" id="A0A388KY55"/>
<dbReference type="EMBL" id="BFEA01000215">
    <property type="protein sequence ID" value="GBG74989.1"/>
    <property type="molecule type" value="Genomic_DNA"/>
</dbReference>
<name>A0A388KY55_CHABU</name>
<comment type="caution">
    <text evidence="1">The sequence shown here is derived from an EMBL/GenBank/DDBJ whole genome shotgun (WGS) entry which is preliminary data.</text>
</comment>
<evidence type="ECO:0000313" key="1">
    <source>
        <dbReference type="EMBL" id="GBG74989.1"/>
    </source>
</evidence>
<evidence type="ECO:0000313" key="2">
    <source>
        <dbReference type="Proteomes" id="UP000265515"/>
    </source>
</evidence>
<dbReference type="Proteomes" id="UP000265515">
    <property type="component" value="Unassembled WGS sequence"/>
</dbReference>